<accession>Q8TTK5</accession>
<keyword evidence="2" id="KW-1185">Reference proteome</keyword>
<dbReference type="HOGENOM" id="CLU_2695712_0_0_2"/>
<organism evidence="1 2">
    <name type="scientific">Methanosarcina acetivorans (strain ATCC 35395 / DSM 2834 / JCM 12185 / C2A)</name>
    <dbReference type="NCBI Taxonomy" id="188937"/>
    <lineage>
        <taxon>Archaea</taxon>
        <taxon>Methanobacteriati</taxon>
        <taxon>Methanobacteriota</taxon>
        <taxon>Stenosarchaea group</taxon>
        <taxon>Methanomicrobia</taxon>
        <taxon>Methanosarcinales</taxon>
        <taxon>Methanosarcinaceae</taxon>
        <taxon>Methanosarcina</taxon>
    </lineage>
</organism>
<name>Q8TTK5_METAC</name>
<dbReference type="EnsemblBacteria" id="AAM03873">
    <property type="protein sequence ID" value="AAM03873"/>
    <property type="gene ID" value="MA_0426"/>
</dbReference>
<dbReference type="STRING" id="188937.MA_0426"/>
<dbReference type="InParanoid" id="Q8TTK5"/>
<sequence>MHFVNEGKETGESRDFSEELTIVMFYQARRAIVNFIPDPDSSQDENKIIKERMDSGLSGEVWLKNNFFHSLRE</sequence>
<evidence type="ECO:0000313" key="1">
    <source>
        <dbReference type="EMBL" id="AAM03873.1"/>
    </source>
</evidence>
<dbReference type="PhylomeDB" id="Q8TTK5"/>
<protein>
    <submittedName>
        <fullName evidence="1">Uncharacterized protein</fullName>
    </submittedName>
</protein>
<dbReference type="EMBL" id="AE010299">
    <property type="protein sequence ID" value="AAM03873.1"/>
    <property type="molecule type" value="Genomic_DNA"/>
</dbReference>
<dbReference type="AlphaFoldDB" id="Q8TTK5"/>
<proteinExistence type="predicted"/>
<dbReference type="Proteomes" id="UP000002487">
    <property type="component" value="Chromosome"/>
</dbReference>
<evidence type="ECO:0000313" key="2">
    <source>
        <dbReference type="Proteomes" id="UP000002487"/>
    </source>
</evidence>
<dbReference type="KEGG" id="mac:MA_0426"/>
<reference evidence="1 2" key="1">
    <citation type="journal article" date="2002" name="Genome Res.">
        <title>The genome of Methanosarcina acetivorans reveals extensive metabolic and physiological diversity.</title>
        <authorList>
            <person name="Galagan J.E."/>
            <person name="Nusbaum C."/>
            <person name="Roy A."/>
            <person name="Endrizzi M.G."/>
            <person name="Macdonald P."/>
            <person name="FitzHugh W."/>
            <person name="Calvo S."/>
            <person name="Engels R."/>
            <person name="Smirnov S."/>
            <person name="Atnoor D."/>
            <person name="Brown A."/>
            <person name="Allen N."/>
            <person name="Naylor J."/>
            <person name="Stange-Thomann N."/>
            <person name="DeArellano K."/>
            <person name="Johnson R."/>
            <person name="Linton L."/>
            <person name="McEwan P."/>
            <person name="McKernan K."/>
            <person name="Talamas J."/>
            <person name="Tirrell A."/>
            <person name="Ye W."/>
            <person name="Zimmer A."/>
            <person name="Barber R.D."/>
            <person name="Cann I."/>
            <person name="Graham D.E."/>
            <person name="Grahame D.A."/>
            <person name="Guss A."/>
            <person name="Hedderich R."/>
            <person name="Ingram-Smith C."/>
            <person name="Kuettner C.H."/>
            <person name="Krzycki J.A."/>
            <person name="Leigh J.A."/>
            <person name="Li W."/>
            <person name="Liu J."/>
            <person name="Mukhopadhyay B."/>
            <person name="Reeve J.N."/>
            <person name="Smith K."/>
            <person name="Springer T.A."/>
            <person name="Umayam L.A."/>
            <person name="White O."/>
            <person name="White R.H."/>
            <person name="de Macario E.C."/>
            <person name="Ferry J.G."/>
            <person name="Jarrell K.F."/>
            <person name="Jing H."/>
            <person name="Macario A.J.L."/>
            <person name="Paulsen I."/>
            <person name="Pritchett M."/>
            <person name="Sowers K.R."/>
            <person name="Swanson R.V."/>
            <person name="Zinder S.H."/>
            <person name="Lander E."/>
            <person name="Metcalf W.W."/>
            <person name="Birren B."/>
        </authorList>
    </citation>
    <scope>NUCLEOTIDE SEQUENCE [LARGE SCALE GENOMIC DNA]</scope>
    <source>
        <strain evidence="2">ATCC 35395 / DSM 2834 / JCM 12185 / C2A</strain>
    </source>
</reference>
<gene>
    <name evidence="1" type="ordered locus">MA_0426</name>
</gene>